<protein>
    <submittedName>
        <fullName evidence="2">Uncharacterized protein</fullName>
    </submittedName>
</protein>
<name>A0AB34PS50_CANAX</name>
<sequence length="57" mass="6880">MIIFGVVFLVSFLFKRDCTKSYGHFFFSSFSNVDFVIFVIIDISISRVYLFFVYMYY</sequence>
<evidence type="ECO:0000256" key="1">
    <source>
        <dbReference type="SAM" id="Phobius"/>
    </source>
</evidence>
<accession>A0AB34PS50</accession>
<comment type="caution">
    <text evidence="2">The sequence shown here is derived from an EMBL/GenBank/DDBJ whole genome shotgun (WGS) entry which is preliminary data.</text>
</comment>
<evidence type="ECO:0000313" key="2">
    <source>
        <dbReference type="EMBL" id="KGR11078.1"/>
    </source>
</evidence>
<feature type="transmembrane region" description="Helical" evidence="1">
    <location>
        <begin position="35"/>
        <end position="56"/>
    </location>
</feature>
<keyword evidence="1" id="KW-0472">Membrane</keyword>
<keyword evidence="1" id="KW-1133">Transmembrane helix</keyword>
<proteinExistence type="predicted"/>
<evidence type="ECO:0000313" key="3">
    <source>
        <dbReference type="Proteomes" id="UP000030161"/>
    </source>
</evidence>
<dbReference type="Proteomes" id="UP000030161">
    <property type="component" value="Unassembled WGS sequence"/>
</dbReference>
<dbReference type="AlphaFoldDB" id="A0AB34PS50"/>
<keyword evidence="1" id="KW-0812">Transmembrane</keyword>
<organism evidence="2 3">
    <name type="scientific">Candida albicans P78048</name>
    <dbReference type="NCBI Taxonomy" id="1094989"/>
    <lineage>
        <taxon>Eukaryota</taxon>
        <taxon>Fungi</taxon>
        <taxon>Dikarya</taxon>
        <taxon>Ascomycota</taxon>
        <taxon>Saccharomycotina</taxon>
        <taxon>Pichiomycetes</taxon>
        <taxon>Debaryomycetaceae</taxon>
        <taxon>Candida/Lodderomyces clade</taxon>
        <taxon>Candida</taxon>
    </lineage>
</organism>
<reference evidence="2 3" key="1">
    <citation type="submission" date="2013-12" db="EMBL/GenBank/DDBJ databases">
        <title>The Genome Sequence of Candida albicans P78048.</title>
        <authorList>
            <consortium name="The Broad Institute Genome Sequencing Platform"/>
            <consortium name="The Broad Institute Genome Sequencing Center for Infectious Disease"/>
            <person name="Cuomo C."/>
            <person name="Bennett R."/>
            <person name="Hirakawa M."/>
            <person name="Noverr M."/>
            <person name="Mitchell A."/>
            <person name="Young S.K."/>
            <person name="Zeng Q."/>
            <person name="Gargeya S."/>
            <person name="Fitzgerald M."/>
            <person name="Abouelleil A."/>
            <person name="Alvarado L."/>
            <person name="Berlin A.M."/>
            <person name="Chapman S.B."/>
            <person name="Dewar J."/>
            <person name="Goldberg J."/>
            <person name="Griggs A."/>
            <person name="Gujja S."/>
            <person name="Hansen M."/>
            <person name="Howarth C."/>
            <person name="Imamovic A."/>
            <person name="Larimer J."/>
            <person name="McCowan C."/>
            <person name="Murphy C."/>
            <person name="Pearson M."/>
            <person name="Priest M."/>
            <person name="Roberts A."/>
            <person name="Saif S."/>
            <person name="Shea T."/>
            <person name="Sykes S."/>
            <person name="Wortman J."/>
            <person name="Nusbaum C."/>
            <person name="Birren B."/>
        </authorList>
    </citation>
    <scope>NUCLEOTIDE SEQUENCE [LARGE SCALE GENOMIC DNA]</scope>
    <source>
        <strain evidence="2 3">P78048</strain>
    </source>
</reference>
<dbReference type="EMBL" id="AJIX01000020">
    <property type="protein sequence ID" value="KGR11078.1"/>
    <property type="molecule type" value="Genomic_DNA"/>
</dbReference>
<gene>
    <name evidence="2" type="ORF">MG3_03103</name>
</gene>